<dbReference type="AlphaFoldDB" id="K3Y4L7"/>
<keyword evidence="2" id="KW-1185">Reference proteome</keyword>
<protein>
    <submittedName>
        <fullName evidence="1">Uncharacterized protein</fullName>
    </submittedName>
</protein>
<dbReference type="EnsemblPlants" id="KQL09626">
    <property type="protein sequence ID" value="KQL09626"/>
    <property type="gene ID" value="SETIT_009155mg"/>
</dbReference>
<dbReference type="Gramene" id="KQL09626">
    <property type="protein sequence ID" value="KQL09626"/>
    <property type="gene ID" value="SETIT_009155mg"/>
</dbReference>
<evidence type="ECO:0000313" key="2">
    <source>
        <dbReference type="Proteomes" id="UP000004995"/>
    </source>
</evidence>
<reference evidence="2" key="1">
    <citation type="journal article" date="2012" name="Nat. Biotechnol.">
        <title>Reference genome sequence of the model plant Setaria.</title>
        <authorList>
            <person name="Bennetzen J.L."/>
            <person name="Schmutz J."/>
            <person name="Wang H."/>
            <person name="Percifield R."/>
            <person name="Hawkins J."/>
            <person name="Pontaroli A.C."/>
            <person name="Estep M."/>
            <person name="Feng L."/>
            <person name="Vaughn J.N."/>
            <person name="Grimwood J."/>
            <person name="Jenkins J."/>
            <person name="Barry K."/>
            <person name="Lindquist E."/>
            <person name="Hellsten U."/>
            <person name="Deshpande S."/>
            <person name="Wang X."/>
            <person name="Wu X."/>
            <person name="Mitros T."/>
            <person name="Triplett J."/>
            <person name="Yang X."/>
            <person name="Ye C.Y."/>
            <person name="Mauro-Herrera M."/>
            <person name="Wang L."/>
            <person name="Li P."/>
            <person name="Sharma M."/>
            <person name="Sharma R."/>
            <person name="Ronald P.C."/>
            <person name="Panaud O."/>
            <person name="Kellogg E.A."/>
            <person name="Brutnell T.P."/>
            <person name="Doust A.N."/>
            <person name="Tuskan G.A."/>
            <person name="Rokhsar D."/>
            <person name="Devos K.M."/>
        </authorList>
    </citation>
    <scope>NUCLEOTIDE SEQUENCE [LARGE SCALE GENOMIC DNA]</scope>
    <source>
        <strain evidence="2">cv. Yugu1</strain>
    </source>
</reference>
<dbReference type="EMBL" id="AGNK02002241">
    <property type="status" value="NOT_ANNOTATED_CDS"/>
    <property type="molecule type" value="Genomic_DNA"/>
</dbReference>
<sequence length="38" mass="4375">MKKFGSLLHRTTFHSYLIEIPLICSSRLHGLTVGYIEI</sequence>
<accession>K3Y4L7</accession>
<name>K3Y4L7_SETIT</name>
<reference evidence="1" key="2">
    <citation type="submission" date="2018-08" db="UniProtKB">
        <authorList>
            <consortium name="EnsemblPlants"/>
        </authorList>
    </citation>
    <scope>IDENTIFICATION</scope>
    <source>
        <strain evidence="1">Yugu1</strain>
    </source>
</reference>
<dbReference type="InParanoid" id="K3Y4L7"/>
<proteinExistence type="predicted"/>
<dbReference type="HOGENOM" id="CLU_3336467_0_0_1"/>
<evidence type="ECO:0000313" key="1">
    <source>
        <dbReference type="EnsemblPlants" id="KQL09626"/>
    </source>
</evidence>
<organism evidence="1 2">
    <name type="scientific">Setaria italica</name>
    <name type="common">Foxtail millet</name>
    <name type="synonym">Panicum italicum</name>
    <dbReference type="NCBI Taxonomy" id="4555"/>
    <lineage>
        <taxon>Eukaryota</taxon>
        <taxon>Viridiplantae</taxon>
        <taxon>Streptophyta</taxon>
        <taxon>Embryophyta</taxon>
        <taxon>Tracheophyta</taxon>
        <taxon>Spermatophyta</taxon>
        <taxon>Magnoliopsida</taxon>
        <taxon>Liliopsida</taxon>
        <taxon>Poales</taxon>
        <taxon>Poaceae</taxon>
        <taxon>PACMAD clade</taxon>
        <taxon>Panicoideae</taxon>
        <taxon>Panicodae</taxon>
        <taxon>Paniceae</taxon>
        <taxon>Cenchrinae</taxon>
        <taxon>Setaria</taxon>
    </lineage>
</organism>
<dbReference type="Proteomes" id="UP000004995">
    <property type="component" value="Unassembled WGS sequence"/>
</dbReference>